<protein>
    <submittedName>
        <fullName evidence="1">Uncharacterized protein</fullName>
    </submittedName>
</protein>
<proteinExistence type="predicted"/>
<dbReference type="EMBL" id="BA000028">
    <property type="protein sequence ID" value="BAC12053.1"/>
    <property type="molecule type" value="Genomic_DNA"/>
</dbReference>
<dbReference type="HOGENOM" id="CLU_2220470_0_0_9"/>
<dbReference type="Proteomes" id="UP000000822">
    <property type="component" value="Chromosome"/>
</dbReference>
<keyword evidence="2" id="KW-1185">Reference proteome</keyword>
<evidence type="ECO:0000313" key="2">
    <source>
        <dbReference type="Proteomes" id="UP000000822"/>
    </source>
</evidence>
<dbReference type="AlphaFoldDB" id="Q8EU01"/>
<reference evidence="1 2" key="1">
    <citation type="journal article" date="2001" name="FEMS Microbiol. Lett.">
        <title>Oceanobacillus iheyensis gen. nov., sp. nov., a deep-sea extremely halotolerant and alkaliphilic species isolated from a depth of 1050 m on the Iheya Ridge.</title>
        <authorList>
            <person name="Lu J."/>
            <person name="Nogi Y."/>
            <person name="Takami H."/>
        </authorList>
    </citation>
    <scope>NUCLEOTIDE SEQUENCE [LARGE SCALE GENOMIC DNA]</scope>
    <source>
        <strain evidence="2">DSM 14371 / CIP 107618 / JCM 11309 / KCTC 3954 / HTE831</strain>
    </source>
</reference>
<organism evidence="1 2">
    <name type="scientific">Oceanobacillus iheyensis (strain DSM 14371 / CIP 107618 / JCM 11309 / KCTC 3954 / HTE831)</name>
    <dbReference type="NCBI Taxonomy" id="221109"/>
    <lineage>
        <taxon>Bacteria</taxon>
        <taxon>Bacillati</taxon>
        <taxon>Bacillota</taxon>
        <taxon>Bacilli</taxon>
        <taxon>Bacillales</taxon>
        <taxon>Bacillaceae</taxon>
        <taxon>Oceanobacillus</taxon>
    </lineage>
</organism>
<accession>Q8EU01</accession>
<name>Q8EU01_OCEIH</name>
<dbReference type="KEGG" id="oih:OB0097"/>
<evidence type="ECO:0000313" key="1">
    <source>
        <dbReference type="EMBL" id="BAC12053.1"/>
    </source>
</evidence>
<gene>
    <name evidence="1" type="ordered locus">OB0097</name>
</gene>
<reference evidence="1 2" key="2">
    <citation type="journal article" date="2002" name="Nucleic Acids Res.">
        <title>Genome sequence of Oceanobacillus iheyensis isolated from the Iheya Ridge and its unexpected adaptive capabilities to extreme environments.</title>
        <authorList>
            <person name="Takami H."/>
            <person name="Takaki Y."/>
            <person name="Uchiyama I."/>
        </authorList>
    </citation>
    <scope>NUCLEOTIDE SEQUENCE [LARGE SCALE GENOMIC DNA]</scope>
    <source>
        <strain evidence="2">DSM 14371 / CIP 107618 / JCM 11309 / KCTC 3954 / HTE831</strain>
    </source>
</reference>
<dbReference type="STRING" id="221109.gene:10732287"/>
<sequence>MSFSKQSGTAREASLCTSYTEAFFYGLLIRFRPGHTVINGRLRFCSDLENYKILEQWINVLNVLATSSSSAITYCPSGYLLTISQHRFASANRVSFISYGSVQDIR</sequence>